<evidence type="ECO:0000256" key="8">
    <source>
        <dbReference type="ARBA" id="ARBA00022958"/>
    </source>
</evidence>
<dbReference type="RefSeq" id="WP_273440709.1">
    <property type="nucleotide sequence ID" value="NZ_CAXXYC010000002.1"/>
</dbReference>
<feature type="binding site" evidence="13">
    <location>
        <position position="434"/>
    </location>
    <ligand>
        <name>K(+)</name>
        <dbReference type="ChEBI" id="CHEBI:29103"/>
    </ligand>
</feature>
<evidence type="ECO:0000256" key="6">
    <source>
        <dbReference type="ARBA" id="ARBA00022538"/>
    </source>
</evidence>
<dbReference type="Pfam" id="PF02386">
    <property type="entry name" value="TrkH"/>
    <property type="match status" value="1"/>
</dbReference>
<comment type="function">
    <text evidence="12">Low-affinity potassium transport system. Interacts with Trk system potassium uptake protein TrkA.</text>
</comment>
<evidence type="ECO:0000256" key="9">
    <source>
        <dbReference type="ARBA" id="ARBA00022989"/>
    </source>
</evidence>
<sequence length="481" mass="52448">MNPTIIANILGIWMLLFSGSLLPPSIISLLYHDGETLHFSLLVLFSLLTGLGIWLLSTKRKIQLHTRDGFIIVVVLWLVTSLLGMLPFIFGPGLSMADALFESVSAFTTTGATVMSGLDELPPSILFFRQEMQWLGGIGVVVSAIALLPMLGIGGMQMFKAETPGPMKDEKLTPRIAHTAQALWKLYLVMTVACALLYWIGGMSPFDAVAHSLSTVSTGGFSTHDASLGYFDSLFIEVVATLFMLIGGISFGVHFLVWKRLSIRPYWQNVEVRVFLLFVLAVILVTGTVLDLEGGRDGILESLRYASFTVVSVVTSTGFGIDDFSVWPTMLPLLLILISFVGGCAGSTAGGMKVIRFVIMGKGAGLEIQRLMHPSMIKPLQLQNKVIDVRVADAVRSFFSVYVATFVLFMLFLMEQGLDQVTAFSAVATCMNNLGPGLGEVATSFQSVSDSAKWILSFAMLLGRLEIFTLLVVLSPSFWRR</sequence>
<protein>
    <recommendedName>
        <fullName evidence="12">Trk system potassium uptake protein</fullName>
    </recommendedName>
</protein>
<evidence type="ECO:0000256" key="11">
    <source>
        <dbReference type="ARBA" id="ARBA00023136"/>
    </source>
</evidence>
<evidence type="ECO:0000256" key="7">
    <source>
        <dbReference type="ARBA" id="ARBA00022692"/>
    </source>
</evidence>
<evidence type="ECO:0000256" key="10">
    <source>
        <dbReference type="ARBA" id="ARBA00023065"/>
    </source>
</evidence>
<keyword evidence="3 12" id="KW-0813">Transport</keyword>
<dbReference type="PANTHER" id="PTHR32024">
    <property type="entry name" value="TRK SYSTEM POTASSIUM UPTAKE PROTEIN TRKG-RELATED"/>
    <property type="match status" value="1"/>
</dbReference>
<feature type="binding site" evidence="13">
    <location>
        <position position="109"/>
    </location>
    <ligand>
        <name>K(+)</name>
        <dbReference type="ChEBI" id="CHEBI:29103"/>
    </ligand>
</feature>
<evidence type="ECO:0000256" key="13">
    <source>
        <dbReference type="PIRSR" id="PIRSR006247-1"/>
    </source>
</evidence>
<keyword evidence="9 14" id="KW-1133">Transmembrane helix</keyword>
<evidence type="ECO:0000256" key="4">
    <source>
        <dbReference type="ARBA" id="ARBA00022475"/>
    </source>
</evidence>
<keyword evidence="11 12" id="KW-0472">Membrane</keyword>
<keyword evidence="5 12" id="KW-0997">Cell inner membrane</keyword>
<keyword evidence="10 12" id="KW-0406">Ion transport</keyword>
<dbReference type="InterPro" id="IPR004772">
    <property type="entry name" value="TrkH"/>
</dbReference>
<dbReference type="PIRSF" id="PIRSF006247">
    <property type="entry name" value="TrkH"/>
    <property type="match status" value="1"/>
</dbReference>
<feature type="transmembrane region" description="Helical" evidence="14">
    <location>
        <begin position="134"/>
        <end position="161"/>
    </location>
</feature>
<feature type="transmembrane region" description="Helical" evidence="14">
    <location>
        <begin position="37"/>
        <end position="57"/>
    </location>
</feature>
<feature type="binding site" evidence="13">
    <location>
        <position position="433"/>
    </location>
    <ligand>
        <name>K(+)</name>
        <dbReference type="ChEBI" id="CHEBI:29103"/>
    </ligand>
</feature>
<evidence type="ECO:0000256" key="3">
    <source>
        <dbReference type="ARBA" id="ARBA00022448"/>
    </source>
</evidence>
<feature type="binding site" evidence="13">
    <location>
        <position position="317"/>
    </location>
    <ligand>
        <name>K(+)</name>
        <dbReference type="ChEBI" id="CHEBI:29103"/>
    </ligand>
</feature>
<dbReference type="EMBL" id="PKUN01000027">
    <property type="protein sequence ID" value="PLX60212.1"/>
    <property type="molecule type" value="Genomic_DNA"/>
</dbReference>
<feature type="transmembrane region" description="Helical" evidence="14">
    <location>
        <begin position="12"/>
        <end position="31"/>
    </location>
</feature>
<comment type="similarity">
    <text evidence="2 12">Belongs to the TrkH potassium transport family.</text>
</comment>
<keyword evidence="8 12" id="KW-0630">Potassium</keyword>
<accession>A0A2N6CSX1</accession>
<dbReference type="STRING" id="1111735.GCA_000428045_03599"/>
<feature type="transmembrane region" description="Helical" evidence="14">
    <location>
        <begin position="330"/>
        <end position="352"/>
    </location>
</feature>
<evidence type="ECO:0000256" key="14">
    <source>
        <dbReference type="SAM" id="Phobius"/>
    </source>
</evidence>
<gene>
    <name evidence="15" type="ORF">C0630_16960</name>
</gene>
<feature type="transmembrane region" description="Helical" evidence="14">
    <location>
        <begin position="270"/>
        <end position="290"/>
    </location>
</feature>
<dbReference type="InterPro" id="IPR003445">
    <property type="entry name" value="Cat_transpt"/>
</dbReference>
<dbReference type="NCBIfam" id="TIGR00933">
    <property type="entry name" value="2a38"/>
    <property type="match status" value="1"/>
</dbReference>
<organism evidence="15 16">
    <name type="scientific">Sedimenticola selenatireducens</name>
    <dbReference type="NCBI Taxonomy" id="191960"/>
    <lineage>
        <taxon>Bacteria</taxon>
        <taxon>Pseudomonadati</taxon>
        <taxon>Pseudomonadota</taxon>
        <taxon>Gammaproteobacteria</taxon>
        <taxon>Chromatiales</taxon>
        <taxon>Sedimenticolaceae</taxon>
        <taxon>Sedimenticola</taxon>
    </lineage>
</organism>
<feature type="binding site" evidence="13">
    <location>
        <position position="219"/>
    </location>
    <ligand>
        <name>K(+)</name>
        <dbReference type="ChEBI" id="CHEBI:29103"/>
    </ligand>
</feature>
<evidence type="ECO:0000256" key="1">
    <source>
        <dbReference type="ARBA" id="ARBA00004429"/>
    </source>
</evidence>
<evidence type="ECO:0000313" key="16">
    <source>
        <dbReference type="Proteomes" id="UP000235015"/>
    </source>
</evidence>
<reference evidence="15 16" key="1">
    <citation type="submission" date="2017-11" db="EMBL/GenBank/DDBJ databases">
        <title>Genome-resolved metagenomics identifies genetic mobility, metabolic interactions, and unexpected diversity in perchlorate-reducing communities.</title>
        <authorList>
            <person name="Barnum T.P."/>
            <person name="Figueroa I.A."/>
            <person name="Carlstrom C.I."/>
            <person name="Lucas L.N."/>
            <person name="Engelbrektson A.L."/>
            <person name="Coates J.D."/>
        </authorList>
    </citation>
    <scope>NUCLEOTIDE SEQUENCE [LARGE SCALE GENOMIC DNA]</scope>
    <source>
        <strain evidence="15">BM301</strain>
    </source>
</reference>
<feature type="transmembrane region" description="Helical" evidence="14">
    <location>
        <begin position="69"/>
        <end position="90"/>
    </location>
</feature>
<evidence type="ECO:0000256" key="2">
    <source>
        <dbReference type="ARBA" id="ARBA00009137"/>
    </source>
</evidence>
<feature type="transmembrane region" description="Helical" evidence="14">
    <location>
        <begin position="454"/>
        <end position="474"/>
    </location>
</feature>
<dbReference type="PANTHER" id="PTHR32024:SF2">
    <property type="entry name" value="TRK SYSTEM POTASSIUM UPTAKE PROTEIN TRKG-RELATED"/>
    <property type="match status" value="1"/>
</dbReference>
<dbReference type="Proteomes" id="UP000235015">
    <property type="component" value="Unassembled WGS sequence"/>
</dbReference>
<dbReference type="AlphaFoldDB" id="A0A2N6CSX1"/>
<name>A0A2N6CSX1_9GAMM</name>
<dbReference type="GO" id="GO:0015379">
    <property type="term" value="F:potassium:chloride symporter activity"/>
    <property type="evidence" value="ECO:0007669"/>
    <property type="project" value="InterPro"/>
</dbReference>
<dbReference type="GO" id="GO:0005886">
    <property type="term" value="C:plasma membrane"/>
    <property type="evidence" value="ECO:0007669"/>
    <property type="project" value="UniProtKB-SubCell"/>
</dbReference>
<feature type="binding site" evidence="13">
    <location>
        <position position="110"/>
    </location>
    <ligand>
        <name>K(+)</name>
        <dbReference type="ChEBI" id="CHEBI:29103"/>
    </ligand>
</feature>
<comment type="subcellular location">
    <subcellularLocation>
        <location evidence="1 12">Cell inner membrane</location>
        <topology evidence="1 12">Multi-pass membrane protein</topology>
    </subcellularLocation>
</comment>
<keyword evidence="13" id="KW-0479">Metal-binding</keyword>
<proteinExistence type="inferred from homology"/>
<comment type="caution">
    <text evidence="15">The sequence shown here is derived from an EMBL/GenBank/DDBJ whole genome shotgun (WGS) entry which is preliminary data.</text>
</comment>
<evidence type="ECO:0000256" key="12">
    <source>
        <dbReference type="PIRNR" id="PIRNR006247"/>
    </source>
</evidence>
<feature type="transmembrane region" description="Helical" evidence="14">
    <location>
        <begin position="394"/>
        <end position="414"/>
    </location>
</feature>
<evidence type="ECO:0000256" key="5">
    <source>
        <dbReference type="ARBA" id="ARBA00022519"/>
    </source>
</evidence>
<keyword evidence="6 12" id="KW-0633">Potassium transport</keyword>
<evidence type="ECO:0000313" key="15">
    <source>
        <dbReference type="EMBL" id="PLX60212.1"/>
    </source>
</evidence>
<feature type="transmembrane region" description="Helical" evidence="14">
    <location>
        <begin position="234"/>
        <end position="258"/>
    </location>
</feature>
<dbReference type="GO" id="GO:0046872">
    <property type="term" value="F:metal ion binding"/>
    <property type="evidence" value="ECO:0007669"/>
    <property type="project" value="UniProtKB-KW"/>
</dbReference>
<keyword evidence="7 14" id="KW-0812">Transmembrane</keyword>
<keyword evidence="4 12" id="KW-1003">Cell membrane</keyword>
<feature type="transmembrane region" description="Helical" evidence="14">
    <location>
        <begin position="182"/>
        <end position="201"/>
    </location>
</feature>